<organism evidence="1 2">
    <name type="scientific">Diphasiastrum complanatum</name>
    <name type="common">Issler's clubmoss</name>
    <name type="synonym">Lycopodium complanatum</name>
    <dbReference type="NCBI Taxonomy" id="34168"/>
    <lineage>
        <taxon>Eukaryota</taxon>
        <taxon>Viridiplantae</taxon>
        <taxon>Streptophyta</taxon>
        <taxon>Embryophyta</taxon>
        <taxon>Tracheophyta</taxon>
        <taxon>Lycopodiopsida</taxon>
        <taxon>Lycopodiales</taxon>
        <taxon>Lycopodiaceae</taxon>
        <taxon>Lycopodioideae</taxon>
        <taxon>Diphasiastrum</taxon>
    </lineage>
</organism>
<evidence type="ECO:0000313" key="1">
    <source>
        <dbReference type="EMBL" id="KAJ7524798.1"/>
    </source>
</evidence>
<keyword evidence="2" id="KW-1185">Reference proteome</keyword>
<comment type="caution">
    <text evidence="1">The sequence shown here is derived from an EMBL/GenBank/DDBJ whole genome shotgun (WGS) entry which is preliminary data.</text>
</comment>
<protein>
    <submittedName>
        <fullName evidence="1">Uncharacterized protein</fullName>
    </submittedName>
</protein>
<accession>A0ACC2B4V3</accession>
<dbReference type="EMBL" id="CM055108">
    <property type="protein sequence ID" value="KAJ7524798.1"/>
    <property type="molecule type" value="Genomic_DNA"/>
</dbReference>
<sequence length="434" mass="48406">MAGKLVITFSQITACAKLELTGKRWRAHGCEGDVLDRQRLRFCGSQTSSRIEGTFSRNQDVRRSCPIGFGSRTFSRNPSHRKELSKVKADALESVGSKQGEFVFQALLLQSARNSSLGVHSKSGKSSRCRLSSRESTKIVVFKRRVARMPGCSRVLIFHSMKWLPCHEFFGASWQCRDIHRTFHSRAFSDGSQTRESPIEKFGNFSGGDNGDDGLAFCRSASKLVDEPTVSDAKIEKAGWLPEWMSLSSDDAKTIVAAFAVSLLFRSFVAEPRYIPSLSMYPTFEIGDRVIAEKVSYYFKSPDVNDIIIFKAPEALQAKGYNAGEVFIKRVVAKAGDLVEVHNAKLMVNGVTRNEEFIFEPPAYDMKPIFVPDGYVFVMGDNRNNSYDSHIWGPLPVKNVLGRAIIRYWPPTRLGSTIQDWDVAPSSPTVAAES</sequence>
<dbReference type="Proteomes" id="UP001162992">
    <property type="component" value="Chromosome 17"/>
</dbReference>
<evidence type="ECO:0000313" key="2">
    <source>
        <dbReference type="Proteomes" id="UP001162992"/>
    </source>
</evidence>
<reference evidence="2" key="1">
    <citation type="journal article" date="2024" name="Proc. Natl. Acad. Sci. U.S.A.">
        <title>Extraordinary preservation of gene collinearity over three hundred million years revealed in homosporous lycophytes.</title>
        <authorList>
            <person name="Li C."/>
            <person name="Wickell D."/>
            <person name="Kuo L.Y."/>
            <person name="Chen X."/>
            <person name="Nie B."/>
            <person name="Liao X."/>
            <person name="Peng D."/>
            <person name="Ji J."/>
            <person name="Jenkins J."/>
            <person name="Williams M."/>
            <person name="Shu S."/>
            <person name="Plott C."/>
            <person name="Barry K."/>
            <person name="Rajasekar S."/>
            <person name="Grimwood J."/>
            <person name="Han X."/>
            <person name="Sun S."/>
            <person name="Hou Z."/>
            <person name="He W."/>
            <person name="Dai G."/>
            <person name="Sun C."/>
            <person name="Schmutz J."/>
            <person name="Leebens-Mack J.H."/>
            <person name="Li F.W."/>
            <person name="Wang L."/>
        </authorList>
    </citation>
    <scope>NUCLEOTIDE SEQUENCE [LARGE SCALE GENOMIC DNA]</scope>
    <source>
        <strain evidence="2">cv. PW_Plant_1</strain>
    </source>
</reference>
<name>A0ACC2B4V3_DIPCM</name>
<proteinExistence type="predicted"/>
<gene>
    <name evidence="1" type="ORF">O6H91_17G022700</name>
</gene>